<dbReference type="NCBIfam" id="NF001268">
    <property type="entry name" value="PRK00228.1-4"/>
    <property type="match status" value="1"/>
</dbReference>
<dbReference type="PANTHER" id="PTHR30327">
    <property type="entry name" value="UNCHARACTERIZED PROTEIN YQGE"/>
    <property type="match status" value="1"/>
</dbReference>
<evidence type="ECO:0000256" key="2">
    <source>
        <dbReference type="HAMAP-Rule" id="MF_00758"/>
    </source>
</evidence>
<comment type="similarity">
    <text evidence="1 2">Belongs to the UPF0301 (AlgH) family.</text>
</comment>
<evidence type="ECO:0000256" key="1">
    <source>
        <dbReference type="ARBA" id="ARBA00009600"/>
    </source>
</evidence>
<keyword evidence="4" id="KW-1185">Reference proteome</keyword>
<dbReference type="HAMAP" id="MF_00758">
    <property type="entry name" value="UPF0301"/>
    <property type="match status" value="1"/>
</dbReference>
<dbReference type="EMBL" id="CP010401">
    <property type="protein sequence ID" value="ALE04051.1"/>
    <property type="molecule type" value="Genomic_DNA"/>
</dbReference>
<dbReference type="AlphaFoldDB" id="A0A0M3T363"/>
<name>A0A0M3T363_9HYPH</name>
<proteinExistence type="inferred from homology"/>
<evidence type="ECO:0000313" key="4">
    <source>
        <dbReference type="Proteomes" id="UP000057213"/>
    </source>
</evidence>
<dbReference type="STRING" id="1318743.PU02_1237"/>
<dbReference type="InterPro" id="IPR003774">
    <property type="entry name" value="AlgH-like"/>
</dbReference>
<dbReference type="KEGG" id="banc:PU02_1237"/>
<reference evidence="3 4" key="1">
    <citation type="journal article" date="2015" name="Genome Announc.">
        <title>Complete Genome Sequence of Bartonella ancashensis Strain 20.00, Isolated from the Blood of a Patient with Verruga Peruana.</title>
        <authorList>
            <person name="Hang J."/>
            <person name="Mullins K.E."/>
            <person name="Clifford R.J."/>
            <person name="Onmus-Leone F."/>
            <person name="Yang Y."/>
            <person name="Jiang J."/>
            <person name="Leguia M."/>
            <person name="Kasper M.R."/>
            <person name="Maguina C."/>
            <person name="Lesho E.P."/>
            <person name="Jarman R.G."/>
            <person name="Richards A.L."/>
            <person name="Blazes D."/>
        </authorList>
    </citation>
    <scope>NUCLEOTIDE SEQUENCE [LARGE SCALE GENOMIC DNA]</scope>
    <source>
        <strain evidence="3 4">20.00</strain>
    </source>
</reference>
<dbReference type="GO" id="GO:0005829">
    <property type="term" value="C:cytosol"/>
    <property type="evidence" value="ECO:0007669"/>
    <property type="project" value="TreeGrafter"/>
</dbReference>
<gene>
    <name evidence="3" type="ORF">PU02_1237</name>
</gene>
<dbReference type="RefSeq" id="WP_414947402.1">
    <property type="nucleotide sequence ID" value="NZ_CP010401.1"/>
</dbReference>
<accession>A0A0M3T363</accession>
<dbReference type="Gene3D" id="3.40.1740.10">
    <property type="entry name" value="VC0467-like"/>
    <property type="match status" value="1"/>
</dbReference>
<sequence>MENLKSLEKCSGFLNGQLLIAMPGMDDKRFVRSVIYVCAHSDAGAMGIILNQLHNINFLELLLQIGVIEREKKDDLAESIKNFPVLYGGPVDPSRGFVLHSDDYCCEATVPVAGGVCLTATVDILKAISCEDGPRHALVALGYARWEAGQLETEISANGWLISSVSLDFLFESDLSKKYDECFTRMGINPVYLVSEVGHA</sequence>
<dbReference type="Proteomes" id="UP000057213">
    <property type="component" value="Chromosome"/>
</dbReference>
<protein>
    <recommendedName>
        <fullName evidence="2">UPF0301 protein PU02_1237</fullName>
    </recommendedName>
</protein>
<organism evidence="3 4">
    <name type="scientific">Bartonella ancashensis</name>
    <dbReference type="NCBI Taxonomy" id="1318743"/>
    <lineage>
        <taxon>Bacteria</taxon>
        <taxon>Pseudomonadati</taxon>
        <taxon>Pseudomonadota</taxon>
        <taxon>Alphaproteobacteria</taxon>
        <taxon>Hyphomicrobiales</taxon>
        <taxon>Bartonellaceae</taxon>
        <taxon>Bartonella</taxon>
    </lineage>
</organism>
<dbReference type="Pfam" id="PF02622">
    <property type="entry name" value="DUF179"/>
    <property type="match status" value="1"/>
</dbReference>
<evidence type="ECO:0000313" key="3">
    <source>
        <dbReference type="EMBL" id="ALE04051.1"/>
    </source>
</evidence>
<dbReference type="PATRIC" id="fig|1318743.3.peg.1252"/>
<dbReference type="PANTHER" id="PTHR30327:SF1">
    <property type="entry name" value="UPF0301 PROTEIN YQGE"/>
    <property type="match status" value="1"/>
</dbReference>
<dbReference type="SUPFAM" id="SSF143456">
    <property type="entry name" value="VC0467-like"/>
    <property type="match status" value="1"/>
</dbReference>